<dbReference type="InterPro" id="IPR027417">
    <property type="entry name" value="P-loop_NTPase"/>
</dbReference>
<keyword evidence="4" id="KW-1185">Reference proteome</keyword>
<dbReference type="InterPro" id="IPR032675">
    <property type="entry name" value="LRR_dom_sf"/>
</dbReference>
<dbReference type="SUPFAM" id="SSF52058">
    <property type="entry name" value="L domain-like"/>
    <property type="match status" value="1"/>
</dbReference>
<keyword evidence="2" id="KW-0677">Repeat</keyword>
<evidence type="ECO:0000313" key="3">
    <source>
        <dbReference type="EMBL" id="KAE9530475.1"/>
    </source>
</evidence>
<dbReference type="PANTHER" id="PTHR46652">
    <property type="entry name" value="LEUCINE-RICH REPEAT AND IQ DOMAIN-CONTAINING PROTEIN 1-RELATED"/>
    <property type="match status" value="1"/>
</dbReference>
<dbReference type="EMBL" id="VYZN01000042">
    <property type="protein sequence ID" value="KAE9530475.1"/>
    <property type="molecule type" value="Genomic_DNA"/>
</dbReference>
<dbReference type="PROSITE" id="PS51450">
    <property type="entry name" value="LRR"/>
    <property type="match status" value="4"/>
</dbReference>
<reference evidence="3 4" key="1">
    <citation type="submission" date="2019-08" db="EMBL/GenBank/DDBJ databases">
        <title>The genome of the soybean aphid Biotype 1, its phylome, world population structure and adaptation to the North American continent.</title>
        <authorList>
            <person name="Giordano R."/>
            <person name="Donthu R.K."/>
            <person name="Hernandez A.G."/>
            <person name="Wright C.L."/>
            <person name="Zimin A.V."/>
        </authorList>
    </citation>
    <scope>NUCLEOTIDE SEQUENCE [LARGE SCALE GENOMIC DNA]</scope>
    <source>
        <tissue evidence="3">Whole aphids</tissue>
    </source>
</reference>
<dbReference type="InterPro" id="IPR050836">
    <property type="entry name" value="SDS22/Internalin_LRR"/>
</dbReference>
<keyword evidence="1" id="KW-0433">Leucine-rich repeat</keyword>
<evidence type="ECO:0000313" key="4">
    <source>
        <dbReference type="Proteomes" id="UP000475862"/>
    </source>
</evidence>
<protein>
    <recommendedName>
        <fullName evidence="5">Guanylate kinase-like domain-containing protein</fullName>
    </recommendedName>
</protein>
<dbReference type="Gene3D" id="3.40.50.300">
    <property type="entry name" value="P-loop containing nucleotide triphosphate hydrolases"/>
    <property type="match status" value="1"/>
</dbReference>
<sequence length="570" mass="64956">MSLSDISLNKPDLNRSHPIIVNFTKPIQNGVLNRSTLIKGLTNLIRHEDIENYFCFTELALNNMDLKNIDIVGDYISLKKLEIRQNLIQDLNALNSLSDLEYLDVSHNCLKRILNFNPPKMLYHVDCSNNTIENMDDLSNFWSLAYLDLSFNNIKHLNGLLELNHLTFLNLSHNGLKHINYSLPHSLIDINLSYNNLECIQLDMSSSMCEILNLSHNKLKLLDFLKNAKQLSVLNIQANMIDDVLQIEYIKTLTNLRLLNVENNDFTRINIHKQLIFSNNLPLKSTVDQTFIKIDDLQKLNEVEIHSLLMAEKNALKSTVLEHLSGRSSIGVPGSNCGYNYNLLPMVILVGPPRTYKNELLNIILAKHADKFYRAVICTTDNMMCKNGAFKTISVPEFNRMNSSGEFEFSYQFLGHSYGLNRDELSKCNNENKVLITFTILEGALVLKNKGFNPTFVLVLPEDKSLYKTDINNSIKKYYMIQNGLITDNLQKPTLNEGIAEQYFNEIYNNSSSPNTDGFSIQSNVAAICSFETNKNIIEESKTIVHTNNGFKDDFNDPALNDPCTIFTNE</sequence>
<dbReference type="OrthoDB" id="6334211at2759"/>
<gene>
    <name evidence="3" type="ORF">AGLY_010937</name>
</gene>
<name>A0A6G0TCX8_APHGL</name>
<dbReference type="AlphaFoldDB" id="A0A6G0TCX8"/>
<evidence type="ECO:0008006" key="5">
    <source>
        <dbReference type="Google" id="ProtNLM"/>
    </source>
</evidence>
<dbReference type="Gene3D" id="3.80.10.10">
    <property type="entry name" value="Ribonuclease Inhibitor"/>
    <property type="match status" value="1"/>
</dbReference>
<organism evidence="3 4">
    <name type="scientific">Aphis glycines</name>
    <name type="common">Soybean aphid</name>
    <dbReference type="NCBI Taxonomy" id="307491"/>
    <lineage>
        <taxon>Eukaryota</taxon>
        <taxon>Metazoa</taxon>
        <taxon>Ecdysozoa</taxon>
        <taxon>Arthropoda</taxon>
        <taxon>Hexapoda</taxon>
        <taxon>Insecta</taxon>
        <taxon>Pterygota</taxon>
        <taxon>Neoptera</taxon>
        <taxon>Paraneoptera</taxon>
        <taxon>Hemiptera</taxon>
        <taxon>Sternorrhyncha</taxon>
        <taxon>Aphidomorpha</taxon>
        <taxon>Aphidoidea</taxon>
        <taxon>Aphididae</taxon>
        <taxon>Aphidini</taxon>
        <taxon>Aphis</taxon>
        <taxon>Aphis</taxon>
    </lineage>
</organism>
<dbReference type="InterPro" id="IPR001611">
    <property type="entry name" value="Leu-rich_rpt"/>
</dbReference>
<evidence type="ECO:0000256" key="2">
    <source>
        <dbReference type="ARBA" id="ARBA00022737"/>
    </source>
</evidence>
<dbReference type="PANTHER" id="PTHR46652:SF8">
    <property type="entry name" value="LEUCINE RICH REPEAT CONTAINING 23"/>
    <property type="match status" value="1"/>
</dbReference>
<dbReference type="SUPFAM" id="SSF52540">
    <property type="entry name" value="P-loop containing nucleoside triphosphate hydrolases"/>
    <property type="match status" value="1"/>
</dbReference>
<evidence type="ECO:0000256" key="1">
    <source>
        <dbReference type="ARBA" id="ARBA00022614"/>
    </source>
</evidence>
<dbReference type="Proteomes" id="UP000475862">
    <property type="component" value="Unassembled WGS sequence"/>
</dbReference>
<proteinExistence type="predicted"/>
<accession>A0A6G0TCX8</accession>
<feature type="non-terminal residue" evidence="3">
    <location>
        <position position="570"/>
    </location>
</feature>
<comment type="caution">
    <text evidence="3">The sequence shown here is derived from an EMBL/GenBank/DDBJ whole genome shotgun (WGS) entry which is preliminary data.</text>
</comment>